<dbReference type="InterPro" id="IPR004875">
    <property type="entry name" value="DDE_SF_endonuclease_dom"/>
</dbReference>
<feature type="region of interest" description="Disordered" evidence="3">
    <location>
        <begin position="669"/>
        <end position="726"/>
    </location>
</feature>
<dbReference type="PANTHER" id="PTHR19303">
    <property type="entry name" value="TRANSPOSON"/>
    <property type="match status" value="1"/>
</dbReference>
<protein>
    <submittedName>
        <fullName evidence="5">DDE-domain-containing protein</fullName>
    </submittedName>
</protein>
<dbReference type="Pfam" id="PF03184">
    <property type="entry name" value="DDE_1"/>
    <property type="match status" value="1"/>
</dbReference>
<evidence type="ECO:0000256" key="1">
    <source>
        <dbReference type="ARBA" id="ARBA00023125"/>
    </source>
</evidence>
<dbReference type="EMBL" id="BPQB01000071">
    <property type="protein sequence ID" value="GJE97395.1"/>
    <property type="molecule type" value="Genomic_DNA"/>
</dbReference>
<dbReference type="Pfam" id="PF03221">
    <property type="entry name" value="HTH_Tnp_Tc5"/>
    <property type="match status" value="1"/>
</dbReference>
<feature type="coiled-coil region" evidence="2">
    <location>
        <begin position="522"/>
        <end position="560"/>
    </location>
</feature>
<proteinExistence type="predicted"/>
<dbReference type="GO" id="GO:0003677">
    <property type="term" value="F:DNA binding"/>
    <property type="evidence" value="ECO:0007669"/>
    <property type="project" value="UniProtKB-KW"/>
</dbReference>
<organism evidence="5 6">
    <name type="scientific">Phanerochaete sordida</name>
    <dbReference type="NCBI Taxonomy" id="48140"/>
    <lineage>
        <taxon>Eukaryota</taxon>
        <taxon>Fungi</taxon>
        <taxon>Dikarya</taxon>
        <taxon>Basidiomycota</taxon>
        <taxon>Agaricomycotina</taxon>
        <taxon>Agaricomycetes</taxon>
        <taxon>Polyporales</taxon>
        <taxon>Phanerochaetaceae</taxon>
        <taxon>Phanerochaete</taxon>
    </lineage>
</organism>
<dbReference type="AlphaFoldDB" id="A0A9P3GPW9"/>
<feature type="compositionally biased region" description="Acidic residues" evidence="3">
    <location>
        <begin position="695"/>
        <end position="726"/>
    </location>
</feature>
<feature type="domain" description="HTH CENPB-type" evidence="4">
    <location>
        <begin position="71"/>
        <end position="145"/>
    </location>
</feature>
<dbReference type="InterPro" id="IPR006600">
    <property type="entry name" value="HTH_CenpB_DNA-bd_dom"/>
</dbReference>
<evidence type="ECO:0000313" key="5">
    <source>
        <dbReference type="EMBL" id="GJE97395.1"/>
    </source>
</evidence>
<dbReference type="OrthoDB" id="2800589at2759"/>
<evidence type="ECO:0000256" key="2">
    <source>
        <dbReference type="SAM" id="Coils"/>
    </source>
</evidence>
<name>A0A9P3GPW9_9APHY</name>
<evidence type="ECO:0000313" key="6">
    <source>
        <dbReference type="Proteomes" id="UP000703269"/>
    </source>
</evidence>
<dbReference type="PANTHER" id="PTHR19303:SF74">
    <property type="entry name" value="POGO TRANSPOSABLE ELEMENT WITH KRAB DOMAIN"/>
    <property type="match status" value="1"/>
</dbReference>
<dbReference type="GO" id="GO:0005634">
    <property type="term" value="C:nucleus"/>
    <property type="evidence" value="ECO:0007669"/>
    <property type="project" value="TreeGrafter"/>
</dbReference>
<accession>A0A9P3GPW9</accession>
<keyword evidence="6" id="KW-1185">Reference proteome</keyword>
<dbReference type="InterPro" id="IPR050863">
    <property type="entry name" value="CenT-Element_Derived"/>
</dbReference>
<comment type="caution">
    <text evidence="5">The sequence shown here is derived from an EMBL/GenBank/DDBJ whole genome shotgun (WGS) entry which is preliminary data.</text>
</comment>
<reference evidence="5 6" key="1">
    <citation type="submission" date="2021-08" db="EMBL/GenBank/DDBJ databases">
        <title>Draft Genome Sequence of Phanerochaete sordida strain YK-624.</title>
        <authorList>
            <person name="Mori T."/>
            <person name="Dohra H."/>
            <person name="Suzuki T."/>
            <person name="Kawagishi H."/>
            <person name="Hirai H."/>
        </authorList>
    </citation>
    <scope>NUCLEOTIDE SEQUENCE [LARGE SCALE GENOMIC DNA]</scope>
    <source>
        <strain evidence="5 6">YK-624</strain>
    </source>
</reference>
<keyword evidence="2" id="KW-0175">Coiled coil</keyword>
<dbReference type="Proteomes" id="UP000703269">
    <property type="component" value="Unassembled WGS sequence"/>
</dbReference>
<keyword evidence="1" id="KW-0238">DNA-binding</keyword>
<evidence type="ECO:0000259" key="4">
    <source>
        <dbReference type="PROSITE" id="PS51253"/>
    </source>
</evidence>
<gene>
    <name evidence="5" type="ORF">PsYK624_136120</name>
</gene>
<feature type="compositionally biased region" description="Basic residues" evidence="3">
    <location>
        <begin position="669"/>
        <end position="678"/>
    </location>
</feature>
<sequence>MTGKALSARAKAAKQRRVKNAKLATAHEVWENEQAKPEGMKKKSVRTIAKECDVSYSTLNRLVKGGRSLSAFNAKKRLLTAEEERTIVEYILESSDRALPPSLAEVELVANAILAARPSAPSDPRTVGKNWVDRFLDTYRDELQTHWCKPLDTVRARSLNPEILKHWMEEIVGGRYHGKFRPEDTYAFDESGFPAEFSRRCRVVGRRGTKTQHKQGTASRENTTVLITICADGTVLKPLIIYKAKNFRAAWAENNVAGASFAYSDKGWTDGEIAAAWLINDFDEQTRDKAAGRPRALFVDGHISHYSKKLLDHATSLGIEIFGYPPHCTHALQGLDVACFGRMKELFQEELRTFEEANGRGINKSDFAGVFGTAFLKAFTQETIAAAFSKTGIHPYNPDAVTPSQTKPSEATSIQAPFPLRAPSPVQAVLSVFESEKPTAFELNPDTYQTAAVPGETPPVTPTRMRRRLVGSLAQSQSGRTLIDNKLITSTFPVFEPTIEPVTPAATPRRRPRVQSELPATLEDARTMIEHQRAVIDSLRENLETKRAAVRRQNAQLLVQCFHLKKINHALRGKESQKKINKRKLFHGGKGRVLTDPEFKQLIAEVEAAKMRKVEARKESLQRRADAKATRASLDLQWARMLEDHAAAVRRWEGECLRLREMGTLVKNLPKKPKKPLKPRLNATSNAPAASREVEVDEDEGSDVEMDDSDAESSAESEDDLMGDDA</sequence>
<feature type="coiled-coil region" evidence="2">
    <location>
        <begin position="599"/>
        <end position="631"/>
    </location>
</feature>
<evidence type="ECO:0000256" key="3">
    <source>
        <dbReference type="SAM" id="MobiDB-lite"/>
    </source>
</evidence>
<dbReference type="PROSITE" id="PS51253">
    <property type="entry name" value="HTH_CENPB"/>
    <property type="match status" value="1"/>
</dbReference>